<feature type="transmembrane region" description="Helical" evidence="7">
    <location>
        <begin position="395"/>
        <end position="413"/>
    </location>
</feature>
<sequence>MTAVLFGSLALLFLINVPIALALGIASSAALLYKGNIPLLVVAQRMFTGTDSFPLMAIPFFMLAGALMDTGGISRRLVRFANSLVGHIPGGLAHVAALSAMFFAAVSGSGAATTAAIGSMLIPALLNKGYRKDFAVCLLGASGPIGIIIPPSIPFVLYGVSAGVSIGKLFLAGIVPGIMMGIGIMIVNYIYAKKEGYQPEKRATASEVFSAFIDAFPALLMPLIILGGILGGIFTPTEAAVVAVVYGLLVGVFAYRELKWQHLSNVLTASAISTGVVMLLLAIASTFGWIMTSEQIPQKIAAGLLSISNNPYVILLIINILLLIIGTFMETTPALILLVPVLYPVIMKMGIDPIHFGVVMVTNLAIGMLTPPLGLCLFVSCNIADAKMSEVMKPILPFLAATVTVLMLVTYFPQLSLWLPNLLIK</sequence>
<dbReference type="PANTHER" id="PTHR33362:SF3">
    <property type="entry name" value="SIALIC ACID TRAP TRANSPORTER PERMEASE PROTEIN SIAT"/>
    <property type="match status" value="1"/>
</dbReference>
<feature type="transmembrane region" description="Helical" evidence="7">
    <location>
        <begin position="110"/>
        <end position="127"/>
    </location>
</feature>
<evidence type="ECO:0000313" key="10">
    <source>
        <dbReference type="Proteomes" id="UP000515847"/>
    </source>
</evidence>
<feature type="transmembrane region" description="Helical" evidence="7">
    <location>
        <begin position="46"/>
        <end position="68"/>
    </location>
</feature>
<evidence type="ECO:0000256" key="1">
    <source>
        <dbReference type="ARBA" id="ARBA00004429"/>
    </source>
</evidence>
<keyword evidence="2" id="KW-1003">Cell membrane</keyword>
<gene>
    <name evidence="9" type="ORF">BR63_10765</name>
</gene>
<evidence type="ECO:0000256" key="4">
    <source>
        <dbReference type="ARBA" id="ARBA00022692"/>
    </source>
</evidence>
<feature type="domain" description="TRAP C4-dicarboxylate transport system permease DctM subunit" evidence="8">
    <location>
        <begin position="6"/>
        <end position="415"/>
    </location>
</feature>
<proteinExistence type="predicted"/>
<comment type="subcellular location">
    <subcellularLocation>
        <location evidence="1">Cell inner membrane</location>
        <topology evidence="1">Multi-pass membrane protein</topology>
    </subcellularLocation>
</comment>
<keyword evidence="10" id="KW-1185">Reference proteome</keyword>
<dbReference type="InterPro" id="IPR004681">
    <property type="entry name" value="TRAP_DctM"/>
</dbReference>
<dbReference type="RefSeq" id="WP_034420116.1">
    <property type="nucleotide sequence ID" value="NZ_CP045798.1"/>
</dbReference>
<protein>
    <submittedName>
        <fullName evidence="9">TRAP transporter large permease subunit</fullName>
    </submittedName>
</protein>
<feature type="transmembrane region" description="Helical" evidence="7">
    <location>
        <begin position="311"/>
        <end position="329"/>
    </location>
</feature>
<dbReference type="GO" id="GO:0005886">
    <property type="term" value="C:plasma membrane"/>
    <property type="evidence" value="ECO:0007669"/>
    <property type="project" value="UniProtKB-SubCell"/>
</dbReference>
<evidence type="ECO:0000259" key="8">
    <source>
        <dbReference type="Pfam" id="PF06808"/>
    </source>
</evidence>
<keyword evidence="3" id="KW-0997">Cell inner membrane</keyword>
<dbReference type="PIRSF" id="PIRSF006066">
    <property type="entry name" value="HI0050"/>
    <property type="match status" value="1"/>
</dbReference>
<evidence type="ECO:0000256" key="5">
    <source>
        <dbReference type="ARBA" id="ARBA00022989"/>
    </source>
</evidence>
<dbReference type="AlphaFoldDB" id="A0A7G6E3U2"/>
<dbReference type="Proteomes" id="UP000515847">
    <property type="component" value="Chromosome"/>
</dbReference>
<reference evidence="9 10" key="1">
    <citation type="journal article" date="2019" name="Front. Microbiol.">
        <title>Thermoanaerosceptrum fracticalcis gen. nov. sp. nov., a Novel Fumarate-Fermenting Microorganism From a Deep Fractured Carbonate Aquifer of the US Great Basin.</title>
        <authorList>
            <person name="Hamilton-Brehm S.D."/>
            <person name="Stewart L.E."/>
            <person name="Zavarin M."/>
            <person name="Caldwell M."/>
            <person name="Lawson P.A."/>
            <person name="Onstott T.C."/>
            <person name="Grzymski J."/>
            <person name="Neveux I."/>
            <person name="Lollar B.S."/>
            <person name="Russell C.E."/>
            <person name="Moser D.P."/>
        </authorList>
    </citation>
    <scope>NUCLEOTIDE SEQUENCE [LARGE SCALE GENOMIC DNA]</scope>
    <source>
        <strain evidence="9 10">DRI-13</strain>
    </source>
</reference>
<dbReference type="Pfam" id="PF06808">
    <property type="entry name" value="DctM"/>
    <property type="match status" value="1"/>
</dbReference>
<dbReference type="NCBIfam" id="TIGR00786">
    <property type="entry name" value="dctM"/>
    <property type="match status" value="1"/>
</dbReference>
<dbReference type="KEGG" id="tfr:BR63_10765"/>
<feature type="transmembrane region" description="Helical" evidence="7">
    <location>
        <begin position="169"/>
        <end position="191"/>
    </location>
</feature>
<organism evidence="9 10">
    <name type="scientific">Thermanaerosceptrum fracticalcis</name>
    <dbReference type="NCBI Taxonomy" id="1712410"/>
    <lineage>
        <taxon>Bacteria</taxon>
        <taxon>Bacillati</taxon>
        <taxon>Bacillota</taxon>
        <taxon>Clostridia</taxon>
        <taxon>Eubacteriales</taxon>
        <taxon>Peptococcaceae</taxon>
        <taxon>Thermanaerosceptrum</taxon>
    </lineage>
</organism>
<keyword evidence="6 7" id="KW-0472">Membrane</keyword>
<keyword evidence="5 7" id="KW-1133">Transmembrane helix</keyword>
<evidence type="ECO:0000256" key="6">
    <source>
        <dbReference type="ARBA" id="ARBA00023136"/>
    </source>
</evidence>
<evidence type="ECO:0000313" key="9">
    <source>
        <dbReference type="EMBL" id="QNB46746.1"/>
    </source>
</evidence>
<name>A0A7G6E3U2_THEFR</name>
<feature type="transmembrane region" description="Helical" evidence="7">
    <location>
        <begin position="267"/>
        <end position="291"/>
    </location>
</feature>
<evidence type="ECO:0000256" key="2">
    <source>
        <dbReference type="ARBA" id="ARBA00022475"/>
    </source>
</evidence>
<evidence type="ECO:0000256" key="3">
    <source>
        <dbReference type="ARBA" id="ARBA00022519"/>
    </source>
</evidence>
<feature type="transmembrane region" description="Helical" evidence="7">
    <location>
        <begin position="334"/>
        <end position="351"/>
    </location>
</feature>
<dbReference type="EMBL" id="CP045798">
    <property type="protein sequence ID" value="QNB46746.1"/>
    <property type="molecule type" value="Genomic_DNA"/>
</dbReference>
<feature type="transmembrane region" description="Helical" evidence="7">
    <location>
        <begin position="239"/>
        <end position="255"/>
    </location>
</feature>
<feature type="transmembrane region" description="Helical" evidence="7">
    <location>
        <begin position="212"/>
        <end position="233"/>
    </location>
</feature>
<dbReference type="InterPro" id="IPR010656">
    <property type="entry name" value="DctM"/>
</dbReference>
<accession>A0A7G6E3U2</accession>
<dbReference type="GO" id="GO:0022857">
    <property type="term" value="F:transmembrane transporter activity"/>
    <property type="evidence" value="ECO:0007669"/>
    <property type="project" value="TreeGrafter"/>
</dbReference>
<evidence type="ECO:0000256" key="7">
    <source>
        <dbReference type="SAM" id="Phobius"/>
    </source>
</evidence>
<dbReference type="OrthoDB" id="9772674at2"/>
<feature type="transmembrane region" description="Helical" evidence="7">
    <location>
        <begin position="357"/>
        <end position="383"/>
    </location>
</feature>
<dbReference type="PANTHER" id="PTHR33362">
    <property type="entry name" value="SIALIC ACID TRAP TRANSPORTER PERMEASE PROTEIN SIAT-RELATED"/>
    <property type="match status" value="1"/>
</dbReference>
<feature type="transmembrane region" description="Helical" evidence="7">
    <location>
        <begin position="134"/>
        <end position="157"/>
    </location>
</feature>
<keyword evidence="4 7" id="KW-0812">Transmembrane</keyword>